<comment type="caution">
    <text evidence="2">The sequence shown here is derived from an EMBL/GenBank/DDBJ whole genome shotgun (WGS) entry which is preliminary data.</text>
</comment>
<organism evidence="2 3">
    <name type="scientific">Jimgerdemannia flammicorona</name>
    <dbReference type="NCBI Taxonomy" id="994334"/>
    <lineage>
        <taxon>Eukaryota</taxon>
        <taxon>Fungi</taxon>
        <taxon>Fungi incertae sedis</taxon>
        <taxon>Mucoromycota</taxon>
        <taxon>Mucoromycotina</taxon>
        <taxon>Endogonomycetes</taxon>
        <taxon>Endogonales</taxon>
        <taxon>Endogonaceae</taxon>
        <taxon>Jimgerdemannia</taxon>
    </lineage>
</organism>
<accession>A0A432ZZ93</accession>
<feature type="compositionally biased region" description="Basic residues" evidence="1">
    <location>
        <begin position="39"/>
        <end position="49"/>
    </location>
</feature>
<proteinExistence type="predicted"/>
<evidence type="ECO:0000313" key="2">
    <source>
        <dbReference type="EMBL" id="RUO95780.1"/>
    </source>
</evidence>
<protein>
    <submittedName>
        <fullName evidence="2">Uncharacterized protein</fullName>
    </submittedName>
</protein>
<keyword evidence="3" id="KW-1185">Reference proteome</keyword>
<sequence length="106" mass="11776">MSLPSQEVLATVLRNMKSAAESTLVEIATNASASAPGRQGRRLGHRPHVPAHLNEPLTAIVAYRLDMVDERRNVLVYDLGGGRGWMSRPLLSMTEFIVPWPRRVCQ</sequence>
<gene>
    <name evidence="2" type="ORF">BC936DRAFT_143241</name>
</gene>
<evidence type="ECO:0000256" key="1">
    <source>
        <dbReference type="SAM" id="MobiDB-lite"/>
    </source>
</evidence>
<feature type="region of interest" description="Disordered" evidence="1">
    <location>
        <begin position="30"/>
        <end position="50"/>
    </location>
</feature>
<name>A0A432ZZ93_9FUNG</name>
<evidence type="ECO:0000313" key="3">
    <source>
        <dbReference type="Proteomes" id="UP000268093"/>
    </source>
</evidence>
<dbReference type="AlphaFoldDB" id="A0A432ZZ93"/>
<dbReference type="Gene3D" id="3.30.420.40">
    <property type="match status" value="2"/>
</dbReference>
<dbReference type="EMBL" id="RBNI01025961">
    <property type="protein sequence ID" value="RUO95780.1"/>
    <property type="molecule type" value="Genomic_DNA"/>
</dbReference>
<dbReference type="Proteomes" id="UP000268093">
    <property type="component" value="Unassembled WGS sequence"/>
</dbReference>
<reference evidence="2 3" key="1">
    <citation type="journal article" date="2018" name="New Phytol.">
        <title>Phylogenomics of Endogonaceae and evolution of mycorrhizas within Mucoromycota.</title>
        <authorList>
            <person name="Chang Y."/>
            <person name="Desiro A."/>
            <person name="Na H."/>
            <person name="Sandor L."/>
            <person name="Lipzen A."/>
            <person name="Clum A."/>
            <person name="Barry K."/>
            <person name="Grigoriev I.V."/>
            <person name="Martin F.M."/>
            <person name="Stajich J.E."/>
            <person name="Smith M.E."/>
            <person name="Bonito G."/>
            <person name="Spatafora J.W."/>
        </authorList>
    </citation>
    <scope>NUCLEOTIDE SEQUENCE [LARGE SCALE GENOMIC DNA]</scope>
    <source>
        <strain evidence="2 3">GMNB39</strain>
    </source>
</reference>